<sequence length="302" mass="32405">MKRILPLLFVLLLAAVPAIGAAAQDAPADELREVAEDTYAFVSGGYVSFFVVTDAGVIATDPSSQNGPERAEAYAAAIASVTEQPVRYLIYSHEHADHAIGGNVFAETATFVSHRNAVQPIADLEEPRAPVPTISFSDEMAIELGGTTVELYYAGRNHSDSSIVLLHPAQGVAFAVDFIPVDSLPFQNLPDAYPEEWIESLRWVDRNLDFDRLVIGHPPVVGSKENVAEVRAYLEDLSTAVRAAQAAGAADNSPEMVDTVRAELTADYGEWTNFDEWLPLNIEGLLAARAAEDAAAVATPTA</sequence>
<feature type="domain" description="Metallo-beta-lactamase" evidence="2">
    <location>
        <begin position="45"/>
        <end position="217"/>
    </location>
</feature>
<evidence type="ECO:0000259" key="2">
    <source>
        <dbReference type="SMART" id="SM00849"/>
    </source>
</evidence>
<dbReference type="PANTHER" id="PTHR42951:SF22">
    <property type="entry name" value="METALLO BETA-LACTAMASE SUPERFAMILY LIPOPROTEIN"/>
    <property type="match status" value="1"/>
</dbReference>
<dbReference type="SMART" id="SM00849">
    <property type="entry name" value="Lactamase_B"/>
    <property type="match status" value="1"/>
</dbReference>
<name>A0A6J4V3R7_9BACT</name>
<proteinExistence type="predicted"/>
<protein>
    <recommendedName>
        <fullName evidence="2">Metallo-beta-lactamase domain-containing protein</fullName>
    </recommendedName>
</protein>
<dbReference type="PANTHER" id="PTHR42951">
    <property type="entry name" value="METALLO-BETA-LACTAMASE DOMAIN-CONTAINING"/>
    <property type="match status" value="1"/>
</dbReference>
<reference evidence="3" key="1">
    <citation type="submission" date="2020-02" db="EMBL/GenBank/DDBJ databases">
        <authorList>
            <person name="Meier V. D."/>
        </authorList>
    </citation>
    <scope>NUCLEOTIDE SEQUENCE</scope>
    <source>
        <strain evidence="3">AVDCRST_MAG59</strain>
    </source>
</reference>
<dbReference type="SUPFAM" id="SSF56281">
    <property type="entry name" value="Metallo-hydrolase/oxidoreductase"/>
    <property type="match status" value="1"/>
</dbReference>
<accession>A0A6J4V3R7</accession>
<gene>
    <name evidence="3" type="ORF">AVDCRST_MAG59-3034</name>
</gene>
<feature type="chain" id="PRO_5026828181" description="Metallo-beta-lactamase domain-containing protein" evidence="1">
    <location>
        <begin position="23"/>
        <end position="302"/>
    </location>
</feature>
<dbReference type="AlphaFoldDB" id="A0A6J4V3R7"/>
<dbReference type="InterPro" id="IPR036866">
    <property type="entry name" value="RibonucZ/Hydroxyglut_hydro"/>
</dbReference>
<evidence type="ECO:0000313" key="3">
    <source>
        <dbReference type="EMBL" id="CAA9565925.1"/>
    </source>
</evidence>
<dbReference type="InterPro" id="IPR001279">
    <property type="entry name" value="Metallo-B-lactamas"/>
</dbReference>
<organism evidence="3">
    <name type="scientific">uncultured Thermomicrobiales bacterium</name>
    <dbReference type="NCBI Taxonomy" id="1645740"/>
    <lineage>
        <taxon>Bacteria</taxon>
        <taxon>Pseudomonadati</taxon>
        <taxon>Thermomicrobiota</taxon>
        <taxon>Thermomicrobia</taxon>
        <taxon>Thermomicrobiales</taxon>
        <taxon>environmental samples</taxon>
    </lineage>
</organism>
<dbReference type="Gene3D" id="3.60.15.10">
    <property type="entry name" value="Ribonuclease Z/Hydroxyacylglutathione hydrolase-like"/>
    <property type="match status" value="1"/>
</dbReference>
<dbReference type="InterPro" id="IPR050855">
    <property type="entry name" value="NDM-1-like"/>
</dbReference>
<evidence type="ECO:0000256" key="1">
    <source>
        <dbReference type="SAM" id="SignalP"/>
    </source>
</evidence>
<feature type="signal peptide" evidence="1">
    <location>
        <begin position="1"/>
        <end position="22"/>
    </location>
</feature>
<dbReference type="EMBL" id="CADCWF010000204">
    <property type="protein sequence ID" value="CAA9565925.1"/>
    <property type="molecule type" value="Genomic_DNA"/>
</dbReference>
<dbReference type="Pfam" id="PF00753">
    <property type="entry name" value="Lactamase_B"/>
    <property type="match status" value="1"/>
</dbReference>
<keyword evidence="1" id="KW-0732">Signal</keyword>